<dbReference type="GO" id="GO:0016758">
    <property type="term" value="F:hexosyltransferase activity"/>
    <property type="evidence" value="ECO:0007669"/>
    <property type="project" value="InterPro"/>
</dbReference>
<comment type="caution">
    <text evidence="2">The sequence shown here is derived from an EMBL/GenBank/DDBJ whole genome shotgun (WGS) entry which is preliminary data.</text>
</comment>
<protein>
    <recommendedName>
        <fullName evidence="1">Glycosyl transferase family 28 C-terminal domain-containing protein</fullName>
    </recommendedName>
</protein>
<dbReference type="EMBL" id="NTYW01000014">
    <property type="protein sequence ID" value="PES37229.1"/>
    <property type="molecule type" value="Genomic_DNA"/>
</dbReference>
<dbReference type="SUPFAM" id="SSF53756">
    <property type="entry name" value="UDP-Glycosyltransferase/glycogen phosphorylase"/>
    <property type="match status" value="1"/>
</dbReference>
<dbReference type="InterPro" id="IPR053205">
    <property type="entry name" value="GHMP_kinase_L-arabinokinase"/>
</dbReference>
<name>A0AAE5P653_PRIMG</name>
<dbReference type="AlphaFoldDB" id="A0AAE5P653"/>
<dbReference type="PANTHER" id="PTHR38134">
    <property type="entry name" value="SLR1395 PROTEIN"/>
    <property type="match status" value="1"/>
</dbReference>
<feature type="domain" description="Glycosyl transferase family 28 C-terminal" evidence="1">
    <location>
        <begin position="268"/>
        <end position="363"/>
    </location>
</feature>
<dbReference type="Proteomes" id="UP000220341">
    <property type="component" value="Unassembled WGS sequence"/>
</dbReference>
<dbReference type="PANTHER" id="PTHR38134:SF2">
    <property type="entry name" value="GALACTOKINASE"/>
    <property type="match status" value="1"/>
</dbReference>
<evidence type="ECO:0000259" key="1">
    <source>
        <dbReference type="Pfam" id="PF04101"/>
    </source>
</evidence>
<accession>A0AAE5P653</accession>
<organism evidence="2 3">
    <name type="scientific">Priestia megaterium</name>
    <name type="common">Bacillus megaterium</name>
    <dbReference type="NCBI Taxonomy" id="1404"/>
    <lineage>
        <taxon>Bacteria</taxon>
        <taxon>Bacillati</taxon>
        <taxon>Bacillota</taxon>
        <taxon>Bacilli</taxon>
        <taxon>Bacillales</taxon>
        <taxon>Bacillaceae</taxon>
        <taxon>Priestia</taxon>
    </lineage>
</organism>
<proteinExistence type="predicted"/>
<dbReference type="Pfam" id="PF04101">
    <property type="entry name" value="Glyco_tran_28_C"/>
    <property type="match status" value="1"/>
</dbReference>
<sequence length="369" mass="42340">MIIVRRCFWLKTIAYYISDYGYGHATRSTAIIRELLKLNETMKVIICHSFALGFLQQSFKHEPRVMFREVATDVGYVLQENSLEPDAKRLNNTVSSYISEFSTKLNQEMCFMKEKNVSFVISDISPLGIAGAAALNIPSLGLSNFTWYTAYKGLIEEQLLSFLHEQYKQMTYHFSLACSNEPRWGIEENQRFGFYSRKINDYEVQRIRKKIDPEGNSHVIYFGLGMKVDIGTLSELAIWQSPNCKFIVSSNVNVNHPNVYHIPTNAVETQYYVAAADLVLTKAGWGTVSEAVCAGVPLLITNRSSMKEDRHTIDYLVRHQLCDIIEWKELESLVITPSLIESCRRQNINRYKNEAINIAKEINEKIKSK</sequence>
<dbReference type="InterPro" id="IPR007235">
    <property type="entry name" value="Glyco_trans_28_C"/>
</dbReference>
<evidence type="ECO:0000313" key="2">
    <source>
        <dbReference type="EMBL" id="PES37229.1"/>
    </source>
</evidence>
<evidence type="ECO:0000313" key="3">
    <source>
        <dbReference type="Proteomes" id="UP000220341"/>
    </source>
</evidence>
<reference evidence="2 3" key="1">
    <citation type="submission" date="2017-09" db="EMBL/GenBank/DDBJ databases">
        <title>Large-scale bioinformatics analysis of Bacillus genomes uncovers conserved roles of natural products in bacterial physiology.</title>
        <authorList>
            <consortium name="Agbiome Team Llc"/>
            <person name="Bleich R.M."/>
            <person name="Kirk G.J."/>
            <person name="Santa Maria K.C."/>
            <person name="Allen S.E."/>
            <person name="Farag S."/>
            <person name="Shank E.A."/>
            <person name="Bowers A."/>
        </authorList>
    </citation>
    <scope>NUCLEOTIDE SEQUENCE [LARGE SCALE GENOMIC DNA]</scope>
    <source>
        <strain evidence="2 3">AFS003013</strain>
    </source>
</reference>
<dbReference type="Gene3D" id="3.40.50.2000">
    <property type="entry name" value="Glycogen Phosphorylase B"/>
    <property type="match status" value="1"/>
</dbReference>
<gene>
    <name evidence="2" type="ORF">CN497_15315</name>
</gene>